<gene>
    <name evidence="2" type="ORF">MNBD_ALPHA03-61</name>
</gene>
<dbReference type="EMBL" id="UOFW01000072">
    <property type="protein sequence ID" value="VAX04011.1"/>
    <property type="molecule type" value="Genomic_DNA"/>
</dbReference>
<keyword evidence="1" id="KW-0472">Membrane</keyword>
<organism evidence="2">
    <name type="scientific">hydrothermal vent metagenome</name>
    <dbReference type="NCBI Taxonomy" id="652676"/>
    <lineage>
        <taxon>unclassified sequences</taxon>
        <taxon>metagenomes</taxon>
        <taxon>ecological metagenomes</taxon>
    </lineage>
</organism>
<reference evidence="2" key="1">
    <citation type="submission" date="2018-06" db="EMBL/GenBank/DDBJ databases">
        <authorList>
            <person name="Zhirakovskaya E."/>
        </authorList>
    </citation>
    <scope>NUCLEOTIDE SEQUENCE</scope>
</reference>
<accession>A0A3B1AQM2</accession>
<feature type="transmembrane region" description="Helical" evidence="1">
    <location>
        <begin position="36"/>
        <end position="57"/>
    </location>
</feature>
<protein>
    <submittedName>
        <fullName evidence="2">Uncharacterized protein</fullName>
    </submittedName>
</protein>
<keyword evidence="1" id="KW-1133">Transmembrane helix</keyword>
<evidence type="ECO:0000256" key="1">
    <source>
        <dbReference type="SAM" id="Phobius"/>
    </source>
</evidence>
<feature type="transmembrane region" description="Helical" evidence="1">
    <location>
        <begin position="6"/>
        <end position="24"/>
    </location>
</feature>
<keyword evidence="1" id="KW-0812">Transmembrane</keyword>
<proteinExistence type="predicted"/>
<sequence length="67" mass="7744">MDQTLTYIFMVIITFISGFSLYKARKPKELGKSWHVPWNGLVFLGLMSLLVLIRHQFTLSGIDFPAR</sequence>
<dbReference type="AlphaFoldDB" id="A0A3B1AQM2"/>
<name>A0A3B1AQM2_9ZZZZ</name>
<evidence type="ECO:0000313" key="2">
    <source>
        <dbReference type="EMBL" id="VAX04011.1"/>
    </source>
</evidence>